<evidence type="ECO:0000256" key="7">
    <source>
        <dbReference type="ARBA" id="ARBA00034000"/>
    </source>
</evidence>
<name>A0A495IJ20_9MICO</name>
<keyword evidence="4" id="KW-0808">Transferase</keyword>
<dbReference type="PANTHER" id="PTHR32282:SF33">
    <property type="entry name" value="PEPTIDOGLYCAN GLYCOSYLTRANSFERASE"/>
    <property type="match status" value="1"/>
</dbReference>
<dbReference type="GO" id="GO:0008658">
    <property type="term" value="F:penicillin binding"/>
    <property type="evidence" value="ECO:0007669"/>
    <property type="project" value="InterPro"/>
</dbReference>
<feature type="compositionally biased region" description="Low complexity" evidence="9">
    <location>
        <begin position="738"/>
        <end position="751"/>
    </location>
</feature>
<protein>
    <submittedName>
        <fullName evidence="12">Membrane peptidoglycan carboxypeptidase</fullName>
    </submittedName>
</protein>
<proteinExistence type="predicted"/>
<keyword evidence="1 12" id="KW-0121">Carboxypeptidase</keyword>
<keyword evidence="13" id="KW-1185">Reference proteome</keyword>
<evidence type="ECO:0000256" key="5">
    <source>
        <dbReference type="ARBA" id="ARBA00022801"/>
    </source>
</evidence>
<dbReference type="InterPro" id="IPR036950">
    <property type="entry name" value="PBP_transglycosylase"/>
</dbReference>
<dbReference type="InterPro" id="IPR001264">
    <property type="entry name" value="Glyco_trans_51"/>
</dbReference>
<dbReference type="GO" id="GO:0030288">
    <property type="term" value="C:outer membrane-bounded periplasmic space"/>
    <property type="evidence" value="ECO:0007669"/>
    <property type="project" value="TreeGrafter"/>
</dbReference>
<dbReference type="GO" id="GO:0008955">
    <property type="term" value="F:peptidoglycan glycosyltransferase activity"/>
    <property type="evidence" value="ECO:0007669"/>
    <property type="project" value="UniProtKB-EC"/>
</dbReference>
<dbReference type="GO" id="GO:0009002">
    <property type="term" value="F:serine-type D-Ala-D-Ala carboxypeptidase activity"/>
    <property type="evidence" value="ECO:0007669"/>
    <property type="project" value="UniProtKB-EC"/>
</dbReference>
<feature type="domain" description="Glycosyl transferase family 51" evidence="11">
    <location>
        <begin position="65"/>
        <end position="238"/>
    </location>
</feature>
<feature type="region of interest" description="Disordered" evidence="9">
    <location>
        <begin position="696"/>
        <end position="759"/>
    </location>
</feature>
<accession>A0A495IJ20</accession>
<evidence type="ECO:0000256" key="3">
    <source>
        <dbReference type="ARBA" id="ARBA00022676"/>
    </source>
</evidence>
<dbReference type="AlphaFoldDB" id="A0A495IJ20"/>
<evidence type="ECO:0000259" key="11">
    <source>
        <dbReference type="Pfam" id="PF00912"/>
    </source>
</evidence>
<dbReference type="PANTHER" id="PTHR32282">
    <property type="entry name" value="BINDING PROTEIN TRANSPEPTIDASE, PUTATIVE-RELATED"/>
    <property type="match status" value="1"/>
</dbReference>
<keyword evidence="5" id="KW-0378">Hydrolase</keyword>
<organism evidence="12 13">
    <name type="scientific">Frondihabitans australicus</name>
    <dbReference type="NCBI Taxonomy" id="386892"/>
    <lineage>
        <taxon>Bacteria</taxon>
        <taxon>Bacillati</taxon>
        <taxon>Actinomycetota</taxon>
        <taxon>Actinomycetes</taxon>
        <taxon>Micrococcales</taxon>
        <taxon>Microbacteriaceae</taxon>
        <taxon>Frondihabitans</taxon>
    </lineage>
</organism>
<sequence>MSFVGLAVVAGVLVGVLALPGAVVTGNAVATGVNAFNSLPSYLQITQPAQASSIYAKDGSANVKIATFYTENRTDVASDQIAQTAKDAAVAAEDPRFYTEGALDISGTIRGILATTIGGDVQGGSSITQQYVKNVLVERCATEYSDAKKADACYAQVTAVTPQRKLKELRYAITVEKKYTKSEILRGYLNIVGFGGNVYGIQAAAEYYYGVSAAQLDANQAATLIAIINNPSNLRIDLPGNAANGSANGYKLTKARRDYVLRSELKHGMITAAAEKAAIAQPITPKITDSVNGCQAATKYDAGYFCQYVVDSIKQDTAFGKTVDERYDTLTQGGLKIYTTLDLKQQKVAQDALSAYMPSTVSGLNVGASNVSVEPGTGQILTMVQNTSYTQSASAGAGSTAVNYNTDQAFGGSTGFQTGSSYKAFTLAAWLEAGHTLSEYVSTTQHDYPVSEFSNSCVNINGTPDWSVANAESVPSSMSVLDATAESINTVFAQMGKQLDLCTIRNIAKAFDVHTAATGGTLSSTPSSILGVNEISPLTMATAYAGIANGGVVCTPIAIDSITGANGRSITPTKTTCTRAVPTNIANTMAYALKTVLTQSGATGVLANPNDGVDMLAKTGTNDNAEQNWLVTSTTKVATATWVGNVSGSTDFYDTYINGTYGYNIKFYIAKPILQSLDAAYGGGTFGTPDATLVGGSSYSSGSSSSTSAGAGGSTGTTGGTSTGGTSTGGTGTGATGTGTSTASPGAQASGGSSGGGNG</sequence>
<evidence type="ECO:0000256" key="8">
    <source>
        <dbReference type="ARBA" id="ARBA00049902"/>
    </source>
</evidence>
<keyword evidence="3" id="KW-0328">Glycosyltransferase</keyword>
<dbReference type="SUPFAM" id="SSF56601">
    <property type="entry name" value="beta-lactamase/transpeptidase-like"/>
    <property type="match status" value="1"/>
</dbReference>
<dbReference type="Proteomes" id="UP000280008">
    <property type="component" value="Unassembled WGS sequence"/>
</dbReference>
<evidence type="ECO:0000313" key="12">
    <source>
        <dbReference type="EMBL" id="RKR75994.1"/>
    </source>
</evidence>
<dbReference type="Gene3D" id="3.40.710.10">
    <property type="entry name" value="DD-peptidase/beta-lactamase superfamily"/>
    <property type="match status" value="1"/>
</dbReference>
<dbReference type="InterPro" id="IPR023346">
    <property type="entry name" value="Lysozyme-like_dom_sf"/>
</dbReference>
<dbReference type="InterPro" id="IPR001460">
    <property type="entry name" value="PCN-bd_Tpept"/>
</dbReference>
<comment type="catalytic activity">
    <reaction evidence="8">
        <text>[GlcNAc-(1-&gt;4)-Mur2Ac(oyl-L-Ala-gamma-D-Glu-L-Lys-D-Ala-D-Ala)](n)-di-trans,octa-cis-undecaprenyl diphosphate + beta-D-GlcNAc-(1-&gt;4)-Mur2Ac(oyl-L-Ala-gamma-D-Glu-L-Lys-D-Ala-D-Ala)-di-trans,octa-cis-undecaprenyl diphosphate = [GlcNAc-(1-&gt;4)-Mur2Ac(oyl-L-Ala-gamma-D-Glu-L-Lys-D-Ala-D-Ala)](n+1)-di-trans,octa-cis-undecaprenyl diphosphate + di-trans,octa-cis-undecaprenyl diphosphate + H(+)</text>
        <dbReference type="Rhea" id="RHEA:23708"/>
        <dbReference type="Rhea" id="RHEA-COMP:9602"/>
        <dbReference type="Rhea" id="RHEA-COMP:9603"/>
        <dbReference type="ChEBI" id="CHEBI:15378"/>
        <dbReference type="ChEBI" id="CHEBI:58405"/>
        <dbReference type="ChEBI" id="CHEBI:60033"/>
        <dbReference type="ChEBI" id="CHEBI:78435"/>
        <dbReference type="EC" id="2.4.99.28"/>
    </reaction>
</comment>
<dbReference type="SUPFAM" id="SSF53955">
    <property type="entry name" value="Lysozyme-like"/>
    <property type="match status" value="1"/>
</dbReference>
<feature type="compositionally biased region" description="Low complexity" evidence="9">
    <location>
        <begin position="696"/>
        <end position="709"/>
    </location>
</feature>
<feature type="compositionally biased region" description="Gly residues" evidence="9">
    <location>
        <begin position="710"/>
        <end position="737"/>
    </location>
</feature>
<evidence type="ECO:0000313" key="13">
    <source>
        <dbReference type="Proteomes" id="UP000280008"/>
    </source>
</evidence>
<evidence type="ECO:0000259" key="10">
    <source>
        <dbReference type="Pfam" id="PF00905"/>
    </source>
</evidence>
<keyword evidence="2" id="KW-0645">Protease</keyword>
<dbReference type="GO" id="GO:0006508">
    <property type="term" value="P:proteolysis"/>
    <property type="evidence" value="ECO:0007669"/>
    <property type="project" value="UniProtKB-KW"/>
</dbReference>
<comment type="caution">
    <text evidence="12">The sequence shown here is derived from an EMBL/GenBank/DDBJ whole genome shotgun (WGS) entry which is preliminary data.</text>
</comment>
<evidence type="ECO:0000256" key="2">
    <source>
        <dbReference type="ARBA" id="ARBA00022670"/>
    </source>
</evidence>
<dbReference type="Pfam" id="PF00905">
    <property type="entry name" value="Transpeptidase"/>
    <property type="match status" value="1"/>
</dbReference>
<evidence type="ECO:0000256" key="9">
    <source>
        <dbReference type="SAM" id="MobiDB-lite"/>
    </source>
</evidence>
<evidence type="ECO:0000256" key="1">
    <source>
        <dbReference type="ARBA" id="ARBA00022645"/>
    </source>
</evidence>
<dbReference type="EMBL" id="RBKS01000001">
    <property type="protein sequence ID" value="RKR75994.1"/>
    <property type="molecule type" value="Genomic_DNA"/>
</dbReference>
<dbReference type="InterPro" id="IPR012338">
    <property type="entry name" value="Beta-lactam/transpept-like"/>
</dbReference>
<gene>
    <name evidence="12" type="ORF">C8E83_3158</name>
</gene>
<dbReference type="Gene3D" id="1.10.3810.10">
    <property type="entry name" value="Biosynthetic peptidoglycan transglycosylase-like"/>
    <property type="match status" value="1"/>
</dbReference>
<evidence type="ECO:0000256" key="4">
    <source>
        <dbReference type="ARBA" id="ARBA00022679"/>
    </source>
</evidence>
<comment type="catalytic activity">
    <reaction evidence="7">
        <text>Preferential cleavage: (Ac)2-L-Lys-D-Ala-|-D-Ala. Also transpeptidation of peptidyl-alanyl moieties that are N-acyl substituents of D-alanine.</text>
        <dbReference type="EC" id="3.4.16.4"/>
    </reaction>
</comment>
<feature type="domain" description="Penicillin-binding protein transpeptidase" evidence="10">
    <location>
        <begin position="371"/>
        <end position="628"/>
    </location>
</feature>
<dbReference type="InterPro" id="IPR050396">
    <property type="entry name" value="Glycosyltr_51/Transpeptidase"/>
</dbReference>
<dbReference type="Pfam" id="PF00912">
    <property type="entry name" value="Transgly"/>
    <property type="match status" value="1"/>
</dbReference>
<dbReference type="GO" id="GO:0009252">
    <property type="term" value="P:peptidoglycan biosynthetic process"/>
    <property type="evidence" value="ECO:0007669"/>
    <property type="project" value="TreeGrafter"/>
</dbReference>
<evidence type="ECO:0000256" key="6">
    <source>
        <dbReference type="ARBA" id="ARBA00023268"/>
    </source>
</evidence>
<reference evidence="12 13" key="1">
    <citation type="submission" date="2018-10" db="EMBL/GenBank/DDBJ databases">
        <title>Sequencing the genomes of 1000 actinobacteria strains.</title>
        <authorList>
            <person name="Klenk H.-P."/>
        </authorList>
    </citation>
    <scope>NUCLEOTIDE SEQUENCE [LARGE SCALE GENOMIC DNA]</scope>
    <source>
        <strain evidence="12 13">DSM 17894</strain>
    </source>
</reference>
<keyword evidence="6" id="KW-0511">Multifunctional enzyme</keyword>